<gene>
    <name evidence="1" type="ORF">GLYMA_17G067000</name>
</gene>
<reference evidence="1" key="3">
    <citation type="submission" date="2018-07" db="EMBL/GenBank/DDBJ databases">
        <title>WGS assembly of Glycine max.</title>
        <authorList>
            <person name="Schmutz J."/>
            <person name="Cannon S."/>
            <person name="Schlueter J."/>
            <person name="Ma J."/>
            <person name="Mitros T."/>
            <person name="Nelson W."/>
            <person name="Hyten D."/>
            <person name="Song Q."/>
            <person name="Thelen J."/>
            <person name="Cheng J."/>
            <person name="Xu D."/>
            <person name="Hellsten U."/>
            <person name="May G."/>
            <person name="Yu Y."/>
            <person name="Sakurai T."/>
            <person name="Umezawa T."/>
            <person name="Bhattacharyya M."/>
            <person name="Sandhu D."/>
            <person name="Valliyodan B."/>
            <person name="Lindquist E."/>
            <person name="Peto M."/>
            <person name="Grant D."/>
            <person name="Shu S."/>
            <person name="Goodstein D."/>
            <person name="Barry K."/>
            <person name="Futrell-Griggs M."/>
            <person name="Abernathy B."/>
            <person name="Du J."/>
            <person name="Tian Z."/>
            <person name="Zhu L."/>
            <person name="Gill N."/>
            <person name="Joshi T."/>
            <person name="Libault M."/>
            <person name="Sethuraman A."/>
            <person name="Zhang X."/>
            <person name="Shinozaki K."/>
            <person name="Nguyen H."/>
            <person name="Wing R."/>
            <person name="Cregan P."/>
            <person name="Specht J."/>
            <person name="Grimwood J."/>
            <person name="Rokhsar D."/>
            <person name="Stacey G."/>
            <person name="Shoemaker R."/>
            <person name="Jackson S."/>
        </authorList>
    </citation>
    <scope>NUCLEOTIDE SEQUENCE</scope>
    <source>
        <tissue evidence="1">Callus</tissue>
    </source>
</reference>
<dbReference type="EnsemblPlants" id="KRH02921">
    <property type="protein sequence ID" value="KRH02921"/>
    <property type="gene ID" value="GLYMA_17G067000"/>
</dbReference>
<evidence type="ECO:0000313" key="3">
    <source>
        <dbReference type="Proteomes" id="UP000008827"/>
    </source>
</evidence>
<evidence type="ECO:0000313" key="2">
    <source>
        <dbReference type="EnsemblPlants" id="KRH02921"/>
    </source>
</evidence>
<reference evidence="1 2" key="1">
    <citation type="journal article" date="2010" name="Nature">
        <title>Genome sequence of the palaeopolyploid soybean.</title>
        <authorList>
            <person name="Schmutz J."/>
            <person name="Cannon S.B."/>
            <person name="Schlueter J."/>
            <person name="Ma J."/>
            <person name="Mitros T."/>
            <person name="Nelson W."/>
            <person name="Hyten D.L."/>
            <person name="Song Q."/>
            <person name="Thelen J.J."/>
            <person name="Cheng J."/>
            <person name="Xu D."/>
            <person name="Hellsten U."/>
            <person name="May G.D."/>
            <person name="Yu Y."/>
            <person name="Sakurai T."/>
            <person name="Umezawa T."/>
            <person name="Bhattacharyya M.K."/>
            <person name="Sandhu D."/>
            <person name="Valliyodan B."/>
            <person name="Lindquist E."/>
            <person name="Peto M."/>
            <person name="Grant D."/>
            <person name="Shu S."/>
            <person name="Goodstein D."/>
            <person name="Barry K."/>
            <person name="Futrell-Griggs M."/>
            <person name="Abernathy B."/>
            <person name="Du J."/>
            <person name="Tian Z."/>
            <person name="Zhu L."/>
            <person name="Gill N."/>
            <person name="Joshi T."/>
            <person name="Libault M."/>
            <person name="Sethuraman A."/>
            <person name="Zhang X.-C."/>
            <person name="Shinozaki K."/>
            <person name="Nguyen H.T."/>
            <person name="Wing R.A."/>
            <person name="Cregan P."/>
            <person name="Specht J."/>
            <person name="Grimwood J."/>
            <person name="Rokhsar D."/>
            <person name="Stacey G."/>
            <person name="Shoemaker R.C."/>
            <person name="Jackson S.A."/>
        </authorList>
    </citation>
    <scope>NUCLEOTIDE SEQUENCE [LARGE SCALE GENOMIC DNA]</scope>
    <source>
        <strain evidence="2">cv. Williams 82</strain>
        <tissue evidence="1">Callus</tissue>
    </source>
</reference>
<evidence type="ECO:0000313" key="1">
    <source>
        <dbReference type="EMBL" id="KRH02921.1"/>
    </source>
</evidence>
<dbReference type="HOGENOM" id="CLU_2376959_0_0_1"/>
<dbReference type="InParanoid" id="K7MK90"/>
<organism evidence="1">
    <name type="scientific">Glycine max</name>
    <name type="common">Soybean</name>
    <name type="synonym">Glycine hispida</name>
    <dbReference type="NCBI Taxonomy" id="3847"/>
    <lineage>
        <taxon>Eukaryota</taxon>
        <taxon>Viridiplantae</taxon>
        <taxon>Streptophyta</taxon>
        <taxon>Embryophyta</taxon>
        <taxon>Tracheophyta</taxon>
        <taxon>Spermatophyta</taxon>
        <taxon>Magnoliopsida</taxon>
        <taxon>eudicotyledons</taxon>
        <taxon>Gunneridae</taxon>
        <taxon>Pentapetalae</taxon>
        <taxon>rosids</taxon>
        <taxon>fabids</taxon>
        <taxon>Fabales</taxon>
        <taxon>Fabaceae</taxon>
        <taxon>Papilionoideae</taxon>
        <taxon>50 kb inversion clade</taxon>
        <taxon>NPAAA clade</taxon>
        <taxon>indigoferoid/millettioid clade</taxon>
        <taxon>Phaseoleae</taxon>
        <taxon>Glycine</taxon>
        <taxon>Glycine subgen. Soja</taxon>
    </lineage>
</organism>
<sequence>MVVYGNWGRRTHCIWDMLSGRLKVKLRARFRVNDFRVNLDIGFNIADNEILTDTIANIFPLWIQIPKICSKVANPFNTYKWIESLHFKKLQFFVG</sequence>
<dbReference type="EMBL" id="CM000850">
    <property type="protein sequence ID" value="KRH02921.1"/>
    <property type="molecule type" value="Genomic_DNA"/>
</dbReference>
<dbReference type="PaxDb" id="3847-GLYMA17G07455.1"/>
<dbReference type="AlphaFoldDB" id="K7MK90"/>
<proteinExistence type="predicted"/>
<keyword evidence="3" id="KW-1185">Reference proteome</keyword>
<dbReference type="Proteomes" id="UP000008827">
    <property type="component" value="Chromosome 17"/>
</dbReference>
<protein>
    <submittedName>
        <fullName evidence="1 2">Uncharacterized protein</fullName>
    </submittedName>
</protein>
<reference evidence="2" key="2">
    <citation type="submission" date="2018-02" db="UniProtKB">
        <authorList>
            <consortium name="EnsemblPlants"/>
        </authorList>
    </citation>
    <scope>IDENTIFICATION</scope>
    <source>
        <strain evidence="2">Williams 82</strain>
    </source>
</reference>
<dbReference type="Gramene" id="KRH02921">
    <property type="protein sequence ID" value="KRH02921"/>
    <property type="gene ID" value="GLYMA_17G067000"/>
</dbReference>
<name>K7MK90_SOYBN</name>
<accession>K7MK90</accession>